<comment type="similarity">
    <text evidence="2">Belongs to the aldo/keto reductase family. Glutamate--cysteine ligase light chain subfamily.</text>
</comment>
<dbReference type="EMBL" id="CAJFCV020000005">
    <property type="protein sequence ID" value="CAG9121999.1"/>
    <property type="molecule type" value="Genomic_DNA"/>
</dbReference>
<evidence type="ECO:0000256" key="2">
    <source>
        <dbReference type="ARBA" id="ARBA00008612"/>
    </source>
</evidence>
<dbReference type="Proteomes" id="UP000582659">
    <property type="component" value="Unassembled WGS sequence"/>
</dbReference>
<keyword evidence="4" id="KW-0317">Glutathione biosynthesis</keyword>
<proteinExistence type="inferred from homology"/>
<name>A0A1I7SBH3_BURXY</name>
<evidence type="ECO:0000256" key="5">
    <source>
        <dbReference type="ARBA" id="ARBA00030406"/>
    </source>
</evidence>
<keyword evidence="11" id="KW-1185">Reference proteome</keyword>
<dbReference type="GO" id="GO:0006750">
    <property type="term" value="P:glutathione biosynthetic process"/>
    <property type="evidence" value="ECO:0007669"/>
    <property type="project" value="UniProtKB-UniPathway"/>
</dbReference>
<dbReference type="eggNOG" id="KOG3023">
    <property type="taxonomic scope" value="Eukaryota"/>
</dbReference>
<evidence type="ECO:0000256" key="6">
    <source>
        <dbReference type="ARBA" id="ARBA00031154"/>
    </source>
</evidence>
<dbReference type="InterPro" id="IPR032963">
    <property type="entry name" value="Gclm"/>
</dbReference>
<evidence type="ECO:0000256" key="4">
    <source>
        <dbReference type="ARBA" id="ARBA00022684"/>
    </source>
</evidence>
<comment type="pathway">
    <text evidence="1">Sulfur metabolism; glutathione biosynthesis; glutathione from L-cysteine and L-glutamate: step 1/2.</text>
</comment>
<evidence type="ECO:0000313" key="12">
    <source>
        <dbReference type="WBParaSite" id="BXY_1037100.1"/>
    </source>
</evidence>
<evidence type="ECO:0000313" key="11">
    <source>
        <dbReference type="Proteomes" id="UP000659654"/>
    </source>
</evidence>
<dbReference type="Proteomes" id="UP000659654">
    <property type="component" value="Unassembled WGS sequence"/>
</dbReference>
<evidence type="ECO:0000256" key="7">
    <source>
        <dbReference type="ARBA" id="ARBA00031732"/>
    </source>
</evidence>
<dbReference type="Gene3D" id="3.20.20.100">
    <property type="entry name" value="NADP-dependent oxidoreductase domain"/>
    <property type="match status" value="1"/>
</dbReference>
<evidence type="ECO:0000256" key="8">
    <source>
        <dbReference type="ARBA" id="ARBA00032926"/>
    </source>
</evidence>
<organism evidence="10 12">
    <name type="scientific">Bursaphelenchus xylophilus</name>
    <name type="common">Pinewood nematode worm</name>
    <name type="synonym">Aphelenchoides xylophilus</name>
    <dbReference type="NCBI Taxonomy" id="6326"/>
    <lineage>
        <taxon>Eukaryota</taxon>
        <taxon>Metazoa</taxon>
        <taxon>Ecdysozoa</taxon>
        <taxon>Nematoda</taxon>
        <taxon>Chromadorea</taxon>
        <taxon>Rhabditida</taxon>
        <taxon>Tylenchina</taxon>
        <taxon>Tylenchomorpha</taxon>
        <taxon>Aphelenchoidea</taxon>
        <taxon>Aphelenchoididae</taxon>
        <taxon>Bursaphelenchus</taxon>
    </lineage>
</organism>
<dbReference type="PANTHER" id="PTHR13295:SF4">
    <property type="entry name" value="GLUTAMATE--CYSTEINE LIGASE REGULATORY SUBUNIT"/>
    <property type="match status" value="1"/>
</dbReference>
<dbReference type="UniPathway" id="UPA00142">
    <property type="reaction ID" value="UER00209"/>
</dbReference>
<sequence length="283" mass="32366">MTNQNSIASNPAWQALIKRLEGLKSFRIHTGNINNYVELKLKRFQNSAEELVACLDLQFADLKADIDVTDNNMLLLTNRGEKDTVYERDDLKITLKVFLSEFDLQQLHDAVDGVIAQLKTDNIEQLIVSFPSSESAKIDEHTELDEVWFGKVLEAWNRIDQELVQTNKVVSVGVADFELPALKALHERSDNKPCVDHYNIEGCCVVPPELQAFAKQYDIQLLTHNDPDPFPLKEVFRTFCDLSETAPVCNVCFEPTWAARYTVWVRRRSLMASKGYIVQFVKE</sequence>
<protein>
    <recommendedName>
        <fullName evidence="7">GCS light chain</fullName>
    </recommendedName>
    <alternativeName>
        <fullName evidence="5">Gamma-ECS regulatory subunit</fullName>
    </alternativeName>
    <alternativeName>
        <fullName evidence="8">Gamma-glutamylcysteine synthetase regulatory subunit</fullName>
    </alternativeName>
    <alternativeName>
        <fullName evidence="6">Glutamate--cysteine ligase modifier subunit</fullName>
    </alternativeName>
</protein>
<dbReference type="Proteomes" id="UP000095284">
    <property type="component" value="Unplaced"/>
</dbReference>
<evidence type="ECO:0000256" key="3">
    <source>
        <dbReference type="ARBA" id="ARBA00011532"/>
    </source>
</evidence>
<dbReference type="PANTHER" id="PTHR13295">
    <property type="entry name" value="GLUTAMATE CYSTEINE LIGASE REGULATORY SUBUNIT"/>
    <property type="match status" value="1"/>
</dbReference>
<reference evidence="9" key="2">
    <citation type="submission" date="2020-09" db="EMBL/GenBank/DDBJ databases">
        <authorList>
            <person name="Kikuchi T."/>
        </authorList>
    </citation>
    <scope>NUCLEOTIDE SEQUENCE</scope>
    <source>
        <strain evidence="9">Ka4C1</strain>
    </source>
</reference>
<dbReference type="GO" id="GO:0017109">
    <property type="term" value="C:glutamate-cysteine ligase complex"/>
    <property type="evidence" value="ECO:0007669"/>
    <property type="project" value="TreeGrafter"/>
</dbReference>
<dbReference type="EMBL" id="CAJFDI010000005">
    <property type="protein sequence ID" value="CAD5230918.1"/>
    <property type="molecule type" value="Genomic_DNA"/>
</dbReference>
<dbReference type="AlphaFoldDB" id="A0A1I7SBH3"/>
<dbReference type="WBParaSite" id="BXY_1037100.1">
    <property type="protein sequence ID" value="BXY_1037100.1"/>
    <property type="gene ID" value="BXY_1037100"/>
</dbReference>
<dbReference type="SUPFAM" id="SSF51430">
    <property type="entry name" value="NAD(P)-linked oxidoreductase"/>
    <property type="match status" value="1"/>
</dbReference>
<dbReference type="GO" id="GO:0030234">
    <property type="term" value="F:enzyme regulator activity"/>
    <property type="evidence" value="ECO:0007669"/>
    <property type="project" value="TreeGrafter"/>
</dbReference>
<evidence type="ECO:0000313" key="10">
    <source>
        <dbReference type="Proteomes" id="UP000095284"/>
    </source>
</evidence>
<comment type="subunit">
    <text evidence="3">Heterodimer of a catalytic heavy chain and a regulatory light chain.</text>
</comment>
<dbReference type="InterPro" id="IPR036812">
    <property type="entry name" value="NAD(P)_OxRdtase_dom_sf"/>
</dbReference>
<dbReference type="SMR" id="A0A1I7SBH3"/>
<accession>A0A1I7SBH3</accession>
<evidence type="ECO:0000313" key="9">
    <source>
        <dbReference type="EMBL" id="CAD5230918.1"/>
    </source>
</evidence>
<gene>
    <name evidence="9" type="ORF">BXYJ_LOCUS11221</name>
</gene>
<reference evidence="12" key="1">
    <citation type="submission" date="2016-11" db="UniProtKB">
        <authorList>
            <consortium name="WormBaseParasite"/>
        </authorList>
    </citation>
    <scope>IDENTIFICATION</scope>
</reference>
<evidence type="ECO:0000256" key="1">
    <source>
        <dbReference type="ARBA" id="ARBA00005006"/>
    </source>
</evidence>
<dbReference type="OrthoDB" id="5596051at2759"/>
<dbReference type="GO" id="GO:0035226">
    <property type="term" value="F:glutamate-cysteine ligase catalytic subunit binding"/>
    <property type="evidence" value="ECO:0007669"/>
    <property type="project" value="InterPro"/>
</dbReference>